<gene>
    <name evidence="1" type="ORF">LH706_06805</name>
</gene>
<evidence type="ECO:0000313" key="1">
    <source>
        <dbReference type="EMBL" id="UZF16145.1"/>
    </source>
</evidence>
<name>A0ABY6NFQ4_RALSL</name>
<proteinExistence type="predicted"/>
<dbReference type="EMBL" id="CP085043">
    <property type="protein sequence ID" value="UZF16145.1"/>
    <property type="molecule type" value="Genomic_DNA"/>
</dbReference>
<organism evidence="1">
    <name type="scientific">Ralstonia solanacearum</name>
    <name type="common">Pseudomonas solanacearum</name>
    <dbReference type="NCBI Taxonomy" id="305"/>
    <lineage>
        <taxon>Bacteria</taxon>
        <taxon>Pseudomonadati</taxon>
        <taxon>Pseudomonadota</taxon>
        <taxon>Betaproteobacteria</taxon>
        <taxon>Burkholderiales</taxon>
        <taxon>Burkholderiaceae</taxon>
        <taxon>Ralstonia</taxon>
        <taxon>Ralstonia solanacearum species complex</taxon>
    </lineage>
</organism>
<sequence length="138" mass="15666">MSIKVRRNIAASWYIVVCKIKILYSRIKLMGLPMSHLPIKKVGGDTFIDNELVLYAEVLEEPVTDAPHTIVIFVKGVGLLWVLWSAGLENWLRKSDVPIFIRKGNAGVNLDEVNNIPQKFVDEAKADSDFIYILRNKL</sequence>
<accession>A0ABY6NFQ4</accession>
<protein>
    <submittedName>
        <fullName evidence="1">Uncharacterized protein</fullName>
    </submittedName>
</protein>
<reference evidence="1" key="1">
    <citation type="submission" date="2021-10" db="EMBL/GenBank/DDBJ databases">
        <title>Complete genome sequences of five Ralstonia solancearum strains isolated from sunflower.</title>
        <authorList>
            <person name="She X."/>
            <person name="He Z."/>
        </authorList>
    </citation>
    <scope>NUCLEOTIDE SEQUENCE</scope>
    <source>
        <strain evidence="1">RS638</strain>
    </source>
</reference>